<dbReference type="PANTHER" id="PTHR33204:SF39">
    <property type="entry name" value="TRANSCRIPTIONAL REGULATORY PROTEIN"/>
    <property type="match status" value="1"/>
</dbReference>
<evidence type="ECO:0000313" key="6">
    <source>
        <dbReference type="Proteomes" id="UP001258945"/>
    </source>
</evidence>
<protein>
    <submittedName>
        <fullName evidence="5">Helix-turn-helix domain-containing protein</fullName>
    </submittedName>
</protein>
<dbReference type="RefSeq" id="WP_314283746.1">
    <property type="nucleotide sequence ID" value="NZ_JAVVDO010000037.1"/>
</dbReference>
<evidence type="ECO:0000313" key="5">
    <source>
        <dbReference type="EMBL" id="MDT8332857.1"/>
    </source>
</evidence>
<dbReference type="EMBL" id="JAVVDO010000037">
    <property type="protein sequence ID" value="MDT8332857.1"/>
    <property type="molecule type" value="Genomic_DNA"/>
</dbReference>
<dbReference type="PANTHER" id="PTHR33204">
    <property type="entry name" value="TRANSCRIPTIONAL REGULATOR, MARR FAMILY"/>
    <property type="match status" value="1"/>
</dbReference>
<keyword evidence="1" id="KW-0805">Transcription regulation</keyword>
<evidence type="ECO:0000256" key="1">
    <source>
        <dbReference type="ARBA" id="ARBA00023015"/>
    </source>
</evidence>
<keyword evidence="3" id="KW-0804">Transcription</keyword>
<sequence length="169" mass="18918">MTKYPPENLLAPAALALQSSLDDCRRAPRRPHPSTVTCPIRETLDFLGSKWTVLIVIALSGQVRRFNELRREIPDISQRMLTQTLRDLERAGLVERTIHPTIPPRVDYRLSPLGISLLEPLARIVDWAARNGRTMHHAMLAFDAGARLPEFSAATPEPQDVPGRCPGRS</sequence>
<keyword evidence="6" id="KW-1185">Reference proteome</keyword>
<comment type="caution">
    <text evidence="5">The sequence shown here is derived from an EMBL/GenBank/DDBJ whole genome shotgun (WGS) entry which is preliminary data.</text>
</comment>
<reference evidence="5 6" key="1">
    <citation type="journal article" date="2019" name="Microb. Pathog.">
        <title>Comparison of VITEK 2, MALDI-TOF MS, 16S rRNA gene sequencing, and whole-genome sequencing for identification of Roseomonas mucosa.</title>
        <authorList>
            <person name="Rudolph W.W."/>
            <person name="Gunzer F."/>
            <person name="Trauth M."/>
            <person name="Bunk B."/>
            <person name="Bigge R."/>
            <person name="Schrottner P."/>
        </authorList>
    </citation>
    <scope>NUCLEOTIDE SEQUENCE [LARGE SCALE GENOMIC DNA]</scope>
    <source>
        <strain evidence="5 6">DSM 103800</strain>
    </source>
</reference>
<dbReference type="InterPro" id="IPR036388">
    <property type="entry name" value="WH-like_DNA-bd_sf"/>
</dbReference>
<dbReference type="InterPro" id="IPR036390">
    <property type="entry name" value="WH_DNA-bd_sf"/>
</dbReference>
<evidence type="ECO:0000259" key="4">
    <source>
        <dbReference type="PROSITE" id="PS51118"/>
    </source>
</evidence>
<dbReference type="PROSITE" id="PS51118">
    <property type="entry name" value="HTH_HXLR"/>
    <property type="match status" value="1"/>
</dbReference>
<dbReference type="Pfam" id="PF01638">
    <property type="entry name" value="HxlR"/>
    <property type="match status" value="1"/>
</dbReference>
<evidence type="ECO:0000256" key="3">
    <source>
        <dbReference type="ARBA" id="ARBA00023163"/>
    </source>
</evidence>
<keyword evidence="2" id="KW-0238">DNA-binding</keyword>
<feature type="domain" description="HTH hxlR-type" evidence="4">
    <location>
        <begin position="38"/>
        <end position="136"/>
    </location>
</feature>
<dbReference type="Gene3D" id="1.10.10.10">
    <property type="entry name" value="Winged helix-like DNA-binding domain superfamily/Winged helix DNA-binding domain"/>
    <property type="match status" value="1"/>
</dbReference>
<gene>
    <name evidence="5" type="ORF">RQ831_17510</name>
</gene>
<name>A0ABU3MIW8_9PROT</name>
<dbReference type="Proteomes" id="UP001258945">
    <property type="component" value="Unassembled WGS sequence"/>
</dbReference>
<dbReference type="InterPro" id="IPR002577">
    <property type="entry name" value="HTH_HxlR"/>
</dbReference>
<dbReference type="SUPFAM" id="SSF46785">
    <property type="entry name" value="Winged helix' DNA-binding domain"/>
    <property type="match status" value="1"/>
</dbReference>
<evidence type="ECO:0000256" key="2">
    <source>
        <dbReference type="ARBA" id="ARBA00023125"/>
    </source>
</evidence>
<proteinExistence type="predicted"/>
<organism evidence="5 6">
    <name type="scientific">Roseomonas gilardii</name>
    <dbReference type="NCBI Taxonomy" id="257708"/>
    <lineage>
        <taxon>Bacteria</taxon>
        <taxon>Pseudomonadati</taxon>
        <taxon>Pseudomonadota</taxon>
        <taxon>Alphaproteobacteria</taxon>
        <taxon>Acetobacterales</taxon>
        <taxon>Roseomonadaceae</taxon>
        <taxon>Roseomonas</taxon>
    </lineage>
</organism>
<accession>A0ABU3MIW8</accession>